<feature type="domain" description="Glycosyl hydrolase family 13 catalytic" evidence="4">
    <location>
        <begin position="135"/>
        <end position="494"/>
    </location>
</feature>
<organism evidence="5 6">
    <name type="scientific">Paenibacillus methanolicus</name>
    <dbReference type="NCBI Taxonomy" id="582686"/>
    <lineage>
        <taxon>Bacteria</taxon>
        <taxon>Bacillati</taxon>
        <taxon>Bacillota</taxon>
        <taxon>Bacilli</taxon>
        <taxon>Bacillales</taxon>
        <taxon>Paenibacillaceae</taxon>
        <taxon>Paenibacillus</taxon>
    </lineage>
</organism>
<accession>A0A5S5CC84</accession>
<dbReference type="PANTHER" id="PTHR10357:SF210">
    <property type="entry name" value="MALTODEXTRIN GLUCOSIDASE"/>
    <property type="match status" value="1"/>
</dbReference>
<dbReference type="InterPro" id="IPR014756">
    <property type="entry name" value="Ig_E-set"/>
</dbReference>
<dbReference type="InterPro" id="IPR013783">
    <property type="entry name" value="Ig-like_fold"/>
</dbReference>
<protein>
    <submittedName>
        <fullName evidence="5">Glycosidase</fullName>
    </submittedName>
</protein>
<dbReference type="InterPro" id="IPR013780">
    <property type="entry name" value="Glyco_hydro_b"/>
</dbReference>
<dbReference type="Pfam" id="PF16657">
    <property type="entry name" value="Malt_amylase_C"/>
    <property type="match status" value="1"/>
</dbReference>
<evidence type="ECO:0000256" key="1">
    <source>
        <dbReference type="ARBA" id="ARBA00008061"/>
    </source>
</evidence>
<dbReference type="SUPFAM" id="SSF81296">
    <property type="entry name" value="E set domains"/>
    <property type="match status" value="1"/>
</dbReference>
<dbReference type="AlphaFoldDB" id="A0A5S5CC84"/>
<evidence type="ECO:0000256" key="3">
    <source>
        <dbReference type="ARBA" id="ARBA00023295"/>
    </source>
</evidence>
<dbReference type="Gene3D" id="3.20.20.80">
    <property type="entry name" value="Glycosidases"/>
    <property type="match status" value="1"/>
</dbReference>
<evidence type="ECO:0000313" key="5">
    <source>
        <dbReference type="EMBL" id="TYP76769.1"/>
    </source>
</evidence>
<dbReference type="SUPFAM" id="SSF51445">
    <property type="entry name" value="(Trans)glycosidases"/>
    <property type="match status" value="1"/>
</dbReference>
<reference evidence="5 6" key="1">
    <citation type="submission" date="2019-07" db="EMBL/GenBank/DDBJ databases">
        <title>Genomic Encyclopedia of Type Strains, Phase III (KMG-III): the genomes of soil and plant-associated and newly described type strains.</title>
        <authorList>
            <person name="Whitman W."/>
        </authorList>
    </citation>
    <scope>NUCLEOTIDE SEQUENCE [LARGE SCALE GENOMIC DNA]</scope>
    <source>
        <strain evidence="5 6">BL24</strain>
    </source>
</reference>
<dbReference type="Pfam" id="PF00128">
    <property type="entry name" value="Alpha-amylase"/>
    <property type="match status" value="1"/>
</dbReference>
<dbReference type="GO" id="GO:0004553">
    <property type="term" value="F:hydrolase activity, hydrolyzing O-glycosyl compounds"/>
    <property type="evidence" value="ECO:0007669"/>
    <property type="project" value="InterPro"/>
</dbReference>
<keyword evidence="3 5" id="KW-0326">Glycosidase</keyword>
<evidence type="ECO:0000259" key="4">
    <source>
        <dbReference type="SMART" id="SM00642"/>
    </source>
</evidence>
<dbReference type="EMBL" id="VNHS01000003">
    <property type="protein sequence ID" value="TYP76769.1"/>
    <property type="molecule type" value="Genomic_DNA"/>
</dbReference>
<dbReference type="CDD" id="cd02857">
    <property type="entry name" value="E_set_CDase_PDE_N"/>
    <property type="match status" value="1"/>
</dbReference>
<dbReference type="SUPFAM" id="SSF51011">
    <property type="entry name" value="Glycosyl hydrolase domain"/>
    <property type="match status" value="1"/>
</dbReference>
<dbReference type="InterPro" id="IPR004185">
    <property type="entry name" value="Glyco_hydro_13_lg-like_dom"/>
</dbReference>
<dbReference type="PANTHER" id="PTHR10357">
    <property type="entry name" value="ALPHA-AMYLASE FAMILY MEMBER"/>
    <property type="match status" value="1"/>
</dbReference>
<proteinExistence type="inferred from homology"/>
<dbReference type="Pfam" id="PF02903">
    <property type="entry name" value="Alpha-amylase_N"/>
    <property type="match status" value="1"/>
</dbReference>
<dbReference type="InterPro" id="IPR032091">
    <property type="entry name" value="Malt_amylase-like_C"/>
</dbReference>
<evidence type="ECO:0000256" key="2">
    <source>
        <dbReference type="ARBA" id="ARBA00022801"/>
    </source>
</evidence>
<dbReference type="GO" id="GO:0005975">
    <property type="term" value="P:carbohydrate metabolic process"/>
    <property type="evidence" value="ECO:0007669"/>
    <property type="project" value="InterPro"/>
</dbReference>
<dbReference type="Proteomes" id="UP000323257">
    <property type="component" value="Unassembled WGS sequence"/>
</dbReference>
<evidence type="ECO:0000313" key="6">
    <source>
        <dbReference type="Proteomes" id="UP000323257"/>
    </source>
</evidence>
<dbReference type="OrthoDB" id="9805159at2"/>
<keyword evidence="6" id="KW-1185">Reference proteome</keyword>
<dbReference type="Gene3D" id="2.60.40.1180">
    <property type="entry name" value="Golgi alpha-mannosidase II"/>
    <property type="match status" value="1"/>
</dbReference>
<dbReference type="CDD" id="cd11338">
    <property type="entry name" value="AmyAc_CMD"/>
    <property type="match status" value="1"/>
</dbReference>
<comment type="caution">
    <text evidence="5">The sequence shown here is derived from an EMBL/GenBank/DDBJ whole genome shotgun (WGS) entry which is preliminary data.</text>
</comment>
<comment type="similarity">
    <text evidence="1">Belongs to the glycosyl hydrolase 13 family.</text>
</comment>
<sequence length="599" mass="69219">MLVEAYYHRAKGSWAFPDGSGAVRVRMRTKRDDADAVTIVYGDKYDWHRTECRATMEKRITDERFDYWEAPVLPPFGRLSYRFEVQSGEERHWYAERWDAPQSSEGEFGNFEYPYVGNADLYEPPSWVKEAVFYQIFPDRFANGDTANDPEEVEAWGGKPTRENYFGGDLQGVIDKLDYLEALGVNAIYFNPLFQARSYHKYDTTDYFVVDRHFGSKEALRQLVEACHRRGIRVLLDAVFNHAGEYFPPFRDAIDNGASSPYADWFLVREWPMQAMADGSTTYETFGFEPHMPKFNTANPKVRDYLLEVARYWIRETDIDGFRLDVANEVDHAFWRKFREAVKSLKPDAYILGEIMHDAMPWLHGDQLDAVMNYAVTDFAMKFFVKDVFHAAQFANCIGNQLAMYPSKVSEIAFNLLDSHDTPRLLTLCHNDKERMKLAVIFQFTYPGTPCIYYGDEVGLTGGGDPDNRKCMEWDPDKQDLDLLAFYRQATRLRRSSRALREGGFRFLQAESGARTLVYERSNEEERIIVLMNASAEARTIELPPFDGSWRDAWHEEAAAGDKSDGWFLLPPYGFRIFKQAGVYDASVSMERKKPVGVI</sequence>
<dbReference type="InterPro" id="IPR006047">
    <property type="entry name" value="GH13_cat_dom"/>
</dbReference>
<dbReference type="InterPro" id="IPR017853">
    <property type="entry name" value="GH"/>
</dbReference>
<dbReference type="Gene3D" id="2.60.40.10">
    <property type="entry name" value="Immunoglobulins"/>
    <property type="match status" value="1"/>
</dbReference>
<name>A0A5S5CC84_9BACL</name>
<dbReference type="InterPro" id="IPR045857">
    <property type="entry name" value="O16G_dom_2"/>
</dbReference>
<dbReference type="RefSeq" id="WP_148929142.1">
    <property type="nucleotide sequence ID" value="NZ_VNHS01000003.1"/>
</dbReference>
<dbReference type="Gene3D" id="3.90.400.10">
    <property type="entry name" value="Oligo-1,6-glucosidase, Domain 2"/>
    <property type="match status" value="1"/>
</dbReference>
<dbReference type="SMART" id="SM00642">
    <property type="entry name" value="Aamy"/>
    <property type="match status" value="1"/>
</dbReference>
<gene>
    <name evidence="5" type="ORF">BCM02_103433</name>
</gene>
<keyword evidence="2" id="KW-0378">Hydrolase</keyword>